<comment type="caution">
    <text evidence="6">The sequence shown here is derived from an EMBL/GenBank/DDBJ whole genome shotgun (WGS) entry which is preliminary data.</text>
</comment>
<gene>
    <name evidence="6" type="ORF">CLV54_2649</name>
</gene>
<keyword evidence="7" id="KW-1185">Reference proteome</keyword>
<evidence type="ECO:0000313" key="7">
    <source>
        <dbReference type="Proteomes" id="UP000230161"/>
    </source>
</evidence>
<evidence type="ECO:0000313" key="6">
    <source>
        <dbReference type="EMBL" id="PJJ61699.1"/>
    </source>
</evidence>
<dbReference type="SUPFAM" id="SSF55931">
    <property type="entry name" value="Glutamine synthetase/guanido kinase"/>
    <property type="match status" value="1"/>
</dbReference>
<evidence type="ECO:0000256" key="2">
    <source>
        <dbReference type="ARBA" id="ARBA00022598"/>
    </source>
</evidence>
<dbReference type="GO" id="GO:0006542">
    <property type="term" value="P:glutamine biosynthetic process"/>
    <property type="evidence" value="ECO:0007669"/>
    <property type="project" value="InterPro"/>
</dbReference>
<keyword evidence="2" id="KW-0436">Ligase</keyword>
<proteinExistence type="inferred from homology"/>
<evidence type="ECO:0000256" key="1">
    <source>
        <dbReference type="ARBA" id="ARBA00009897"/>
    </source>
</evidence>
<name>A0A2M9BUS4_9MICO</name>
<dbReference type="GO" id="GO:0004356">
    <property type="term" value="F:glutamine synthetase activity"/>
    <property type="evidence" value="ECO:0007669"/>
    <property type="project" value="InterPro"/>
</dbReference>
<evidence type="ECO:0000256" key="4">
    <source>
        <dbReference type="RuleBase" id="RU000384"/>
    </source>
</evidence>
<protein>
    <submittedName>
        <fullName evidence="6">Glutamine synthetase</fullName>
    </submittedName>
</protein>
<organism evidence="6 7">
    <name type="scientific">Compostimonas suwonensis</name>
    <dbReference type="NCBI Taxonomy" id="1048394"/>
    <lineage>
        <taxon>Bacteria</taxon>
        <taxon>Bacillati</taxon>
        <taxon>Actinomycetota</taxon>
        <taxon>Actinomycetes</taxon>
        <taxon>Micrococcales</taxon>
        <taxon>Microbacteriaceae</taxon>
        <taxon>Compostimonas</taxon>
    </lineage>
</organism>
<dbReference type="Gene3D" id="3.30.590.10">
    <property type="entry name" value="Glutamine synthetase/guanido kinase, catalytic domain"/>
    <property type="match status" value="1"/>
</dbReference>
<dbReference type="EMBL" id="PGFB01000004">
    <property type="protein sequence ID" value="PJJ61699.1"/>
    <property type="molecule type" value="Genomic_DNA"/>
</dbReference>
<reference evidence="6 7" key="1">
    <citation type="submission" date="2017-11" db="EMBL/GenBank/DDBJ databases">
        <title>Genomic Encyclopedia of Archaeal and Bacterial Type Strains, Phase II (KMG-II): From Individual Species to Whole Genera.</title>
        <authorList>
            <person name="Goeker M."/>
        </authorList>
    </citation>
    <scope>NUCLEOTIDE SEQUENCE [LARGE SCALE GENOMIC DNA]</scope>
    <source>
        <strain evidence="6 7">DSM 25625</strain>
    </source>
</reference>
<evidence type="ECO:0000256" key="3">
    <source>
        <dbReference type="PROSITE-ProRule" id="PRU01331"/>
    </source>
</evidence>
<dbReference type="AlphaFoldDB" id="A0A2M9BUS4"/>
<comment type="similarity">
    <text evidence="1 3 4">Belongs to the glutamine synthetase family.</text>
</comment>
<dbReference type="InterPro" id="IPR014746">
    <property type="entry name" value="Gln_synth/guanido_kin_cat_dom"/>
</dbReference>
<feature type="domain" description="GS catalytic" evidence="5">
    <location>
        <begin position="102"/>
        <end position="434"/>
    </location>
</feature>
<dbReference type="PANTHER" id="PTHR43785:SF12">
    <property type="entry name" value="TYPE-1 GLUTAMINE SYNTHETASE 2"/>
    <property type="match status" value="1"/>
</dbReference>
<dbReference type="RefSeq" id="WP_211294544.1">
    <property type="nucleotide sequence ID" value="NZ_PGFB01000004.1"/>
</dbReference>
<dbReference type="InterPro" id="IPR008146">
    <property type="entry name" value="Gln_synth_cat_dom"/>
</dbReference>
<dbReference type="Pfam" id="PF00120">
    <property type="entry name" value="Gln-synt_C"/>
    <property type="match status" value="1"/>
</dbReference>
<dbReference type="PANTHER" id="PTHR43785">
    <property type="entry name" value="GAMMA-GLUTAMYLPUTRESCINE SYNTHETASE"/>
    <property type="match status" value="1"/>
</dbReference>
<dbReference type="PROSITE" id="PS51987">
    <property type="entry name" value="GS_CATALYTIC"/>
    <property type="match status" value="1"/>
</dbReference>
<dbReference type="Proteomes" id="UP000230161">
    <property type="component" value="Unassembled WGS sequence"/>
</dbReference>
<sequence length="434" mass="45726">MTNPPSPNDLVIGSIVDMAGVMRAKVVPSSRLDSFVKSGMGASPTWTVFCVDDAIAFSPSFTVAGDLRLHIATEDLRDLGGGTRWAPARFTNQDGSPFPGCTRSALDRAVNRLASAGISALIGHEIEFTLFDATEPQLWAAYGLSSVLSTEGFLTDLLEAAQLAGVPIEQVHAEYGHNQFEIALGPAEPLRAADNMVLARIVISRTARKHGMRASFSPVPVAGGSGNGAHQHLSLTRDGAPLFSGGEGPYGLSDDGASAIAGLVTRLPEFMAALASSAVSALRLQPGMWSGAYCCWGLENREAAVRFCAATLGNPKGANVEVKAVDPSANPYLSSAAILGMAASGIEQGLALPPEVRVNPADLSEEERIASGAWLLPTTQPQMLSSIAGSELAREIFGDLVLEALIAVKQHEVDTFAHLPVEQTIERLRFRWSA</sequence>
<evidence type="ECO:0000259" key="5">
    <source>
        <dbReference type="PROSITE" id="PS51987"/>
    </source>
</evidence>
<dbReference type="SMART" id="SM01230">
    <property type="entry name" value="Gln-synt_C"/>
    <property type="match status" value="1"/>
</dbReference>
<accession>A0A2M9BUS4</accession>
<dbReference type="InterPro" id="IPR036651">
    <property type="entry name" value="Gln_synt_N_sf"/>
</dbReference>
<dbReference type="Gene3D" id="3.10.20.70">
    <property type="entry name" value="Glutamine synthetase, N-terminal domain"/>
    <property type="match status" value="1"/>
</dbReference>